<feature type="transmembrane region" description="Helical" evidence="1">
    <location>
        <begin position="12"/>
        <end position="33"/>
    </location>
</feature>
<dbReference type="InterPro" id="IPR020215">
    <property type="entry name" value="EbsA-like"/>
</dbReference>
<keyword evidence="1" id="KW-0472">Membrane</keyword>
<evidence type="ECO:0008006" key="4">
    <source>
        <dbReference type="Google" id="ProtNLM"/>
    </source>
</evidence>
<sequence>MKNYKIRWKPECSLAIIYWSITFICLFLGLTFILERAEVHWKSMIFFFIFLILVYCDYRRVIIFHKNGIQINYARFWKTDYFTFDQINFIRISGSLLMIYLKKQTLEMRLNKKQIKKLCHLLPKEIPVETV</sequence>
<gene>
    <name evidence="2" type="ORF">TMU3MR103_1179</name>
</gene>
<feature type="transmembrane region" description="Helical" evidence="1">
    <location>
        <begin position="39"/>
        <end position="56"/>
    </location>
</feature>
<evidence type="ECO:0000313" key="2">
    <source>
        <dbReference type="EMBL" id="KFN91062.1"/>
    </source>
</evidence>
<evidence type="ECO:0000256" key="1">
    <source>
        <dbReference type="SAM" id="Phobius"/>
    </source>
</evidence>
<comment type="caution">
    <text evidence="2">The sequence shown here is derived from an EMBL/GenBank/DDBJ whole genome shotgun (WGS) entry which is preliminary data.</text>
</comment>
<protein>
    <recommendedName>
        <fullName evidence="4">Pore-forming protein</fullName>
    </recommendedName>
</protein>
<dbReference type="RefSeq" id="WP_028789501.1">
    <property type="nucleotide sequence ID" value="NZ_JPVT01000116.1"/>
</dbReference>
<dbReference type="EMBL" id="JPVT01000116">
    <property type="protein sequence ID" value="KFN91062.1"/>
    <property type="molecule type" value="Genomic_DNA"/>
</dbReference>
<keyword evidence="1" id="KW-1133">Transmembrane helix</keyword>
<dbReference type="AlphaFoldDB" id="A0A091C4M7"/>
<evidence type="ECO:0000313" key="3">
    <source>
        <dbReference type="Proteomes" id="UP000029381"/>
    </source>
</evidence>
<organism evidence="2 3">
    <name type="scientific">Tetragenococcus muriaticus 3MR10-3</name>
    <dbReference type="NCBI Taxonomy" id="1302648"/>
    <lineage>
        <taxon>Bacteria</taxon>
        <taxon>Bacillati</taxon>
        <taxon>Bacillota</taxon>
        <taxon>Bacilli</taxon>
        <taxon>Lactobacillales</taxon>
        <taxon>Enterococcaceae</taxon>
        <taxon>Tetragenococcus</taxon>
    </lineage>
</organism>
<accession>A0A091C4M7</accession>
<dbReference type="Proteomes" id="UP000029381">
    <property type="component" value="Unassembled WGS sequence"/>
</dbReference>
<keyword evidence="3" id="KW-1185">Reference proteome</keyword>
<proteinExistence type="predicted"/>
<dbReference type="PATRIC" id="fig|1302648.3.peg.1146"/>
<name>A0A091C4M7_9ENTE</name>
<keyword evidence="1" id="KW-0812">Transmembrane</keyword>
<dbReference type="Pfam" id="PF17255">
    <property type="entry name" value="EbsA"/>
    <property type="match status" value="1"/>
</dbReference>
<reference evidence="2 3" key="1">
    <citation type="submission" date="2014-08" db="EMBL/GenBank/DDBJ databases">
        <title>Genome sequence of Tetragenococcus muriaticus.</title>
        <authorList>
            <person name="Chuea-nongthon C."/>
            <person name="Rodtong S."/>
            <person name="Yongsawatdigul J."/>
            <person name="Steele J.L."/>
            <person name="Liu X.-y."/>
            <person name="Speers J."/>
            <person name="Glasner J.D."/>
            <person name="Neeno-Eckwall E.C."/>
        </authorList>
    </citation>
    <scope>NUCLEOTIDE SEQUENCE [LARGE SCALE GENOMIC DNA]</scope>
    <source>
        <strain evidence="2 3">3MR10-3</strain>
    </source>
</reference>